<feature type="compositionally biased region" description="Basic and acidic residues" evidence="1">
    <location>
        <begin position="315"/>
        <end position="327"/>
    </location>
</feature>
<dbReference type="AlphaFoldDB" id="A0A6A6FVB6"/>
<organism evidence="2 3">
    <name type="scientific">Cercospora zeae-maydis SCOH1-5</name>
    <dbReference type="NCBI Taxonomy" id="717836"/>
    <lineage>
        <taxon>Eukaryota</taxon>
        <taxon>Fungi</taxon>
        <taxon>Dikarya</taxon>
        <taxon>Ascomycota</taxon>
        <taxon>Pezizomycotina</taxon>
        <taxon>Dothideomycetes</taxon>
        <taxon>Dothideomycetidae</taxon>
        <taxon>Mycosphaerellales</taxon>
        <taxon>Mycosphaerellaceae</taxon>
        <taxon>Cercospora</taxon>
    </lineage>
</organism>
<accession>A0A6A6FVB6</accession>
<keyword evidence="3" id="KW-1185">Reference proteome</keyword>
<proteinExistence type="predicted"/>
<protein>
    <submittedName>
        <fullName evidence="2">Uncharacterized protein</fullName>
    </submittedName>
</protein>
<sequence>MDKAPITITTRVSVRQSSHVGASAVIASQCASPAHRDVTEARCPGLTAPPALHIGAFAILDRIQTLFGRKHRARNSHARSEVHSVLALLSFLARTFPRKVAVHSAACTFNRVFTFSRRHATMTDLCKNCGCCHLGVDPTPCQKMLEFCQTCKQWGHTTNFCPMGVRDANGQIGPLVAPPQVPRAGAKRKYEDEEEGGRLMVKLPLAVLDIKHVHPSLLGQVRRSIANEFAQLLLNHTRDEVLALIMHEVPLPSAGNRPDNVDHALSTNKEVRAGSDGALPKPLLQQPDPSPVTEPAALVLVTPATATKAKKKPKQDRGVKSCADCKARHQRCRHRTGNGERSTVTPALSESALQPPLDDQLALESRLQQNAADDVFTNQPMLSGSEQMAQMPSDVSMAIPAIDIMHGDAQQQQMWMLNTDVSDLDMLAQAAQQASAQFEQSLPDGHGQAQGAANHQLSNEQLNAMDFSQLLNSDAAAAPASGGVQGGHFNGELDVPPKAEQPRKRSTRKKKM</sequence>
<evidence type="ECO:0000313" key="3">
    <source>
        <dbReference type="Proteomes" id="UP000799539"/>
    </source>
</evidence>
<evidence type="ECO:0000313" key="2">
    <source>
        <dbReference type="EMBL" id="KAF2217168.1"/>
    </source>
</evidence>
<feature type="region of interest" description="Disordered" evidence="1">
    <location>
        <begin position="273"/>
        <end position="292"/>
    </location>
</feature>
<name>A0A6A6FVB6_9PEZI</name>
<dbReference type="OrthoDB" id="3643480at2759"/>
<feature type="region of interest" description="Disordered" evidence="1">
    <location>
        <begin position="477"/>
        <end position="512"/>
    </location>
</feature>
<reference evidence="2" key="1">
    <citation type="journal article" date="2020" name="Stud. Mycol.">
        <title>101 Dothideomycetes genomes: a test case for predicting lifestyles and emergence of pathogens.</title>
        <authorList>
            <person name="Haridas S."/>
            <person name="Albert R."/>
            <person name="Binder M."/>
            <person name="Bloem J."/>
            <person name="Labutti K."/>
            <person name="Salamov A."/>
            <person name="Andreopoulos B."/>
            <person name="Baker S."/>
            <person name="Barry K."/>
            <person name="Bills G."/>
            <person name="Bluhm B."/>
            <person name="Cannon C."/>
            <person name="Castanera R."/>
            <person name="Culley D."/>
            <person name="Daum C."/>
            <person name="Ezra D."/>
            <person name="Gonzalez J."/>
            <person name="Henrissat B."/>
            <person name="Kuo A."/>
            <person name="Liang C."/>
            <person name="Lipzen A."/>
            <person name="Lutzoni F."/>
            <person name="Magnuson J."/>
            <person name="Mondo S."/>
            <person name="Nolan M."/>
            <person name="Ohm R."/>
            <person name="Pangilinan J."/>
            <person name="Park H.-J."/>
            <person name="Ramirez L."/>
            <person name="Alfaro M."/>
            <person name="Sun H."/>
            <person name="Tritt A."/>
            <person name="Yoshinaga Y."/>
            <person name="Zwiers L.-H."/>
            <person name="Turgeon B."/>
            <person name="Goodwin S."/>
            <person name="Spatafora J."/>
            <person name="Crous P."/>
            <person name="Grigoriev I."/>
        </authorList>
    </citation>
    <scope>NUCLEOTIDE SEQUENCE</scope>
    <source>
        <strain evidence="2">SCOH1-5</strain>
    </source>
</reference>
<dbReference type="EMBL" id="ML992663">
    <property type="protein sequence ID" value="KAF2217168.1"/>
    <property type="molecule type" value="Genomic_DNA"/>
</dbReference>
<evidence type="ECO:0000256" key="1">
    <source>
        <dbReference type="SAM" id="MobiDB-lite"/>
    </source>
</evidence>
<gene>
    <name evidence="2" type="ORF">CERZMDRAFT_81122</name>
</gene>
<dbReference type="Proteomes" id="UP000799539">
    <property type="component" value="Unassembled WGS sequence"/>
</dbReference>
<feature type="region of interest" description="Disordered" evidence="1">
    <location>
        <begin position="304"/>
        <end position="346"/>
    </location>
</feature>